<sequence>MLVRGLLSRPDQHHRTLGVRHDGQAHRADHEAADPAEAPRAQHDKVAGTRRLAQDIGHGSRGLVGAHLYTGVTKPDAIRRLVGQLLGPVPVGLGIQQRGPGHEPRGRLPDVHDLERQAT</sequence>
<keyword evidence="3" id="KW-1185">Reference proteome</keyword>
<reference evidence="2 3" key="1">
    <citation type="submission" date="2016-10" db="EMBL/GenBank/DDBJ databases">
        <title>Genome sequence of Streptomyces sp. MUSC 1.</title>
        <authorList>
            <person name="Lee L.-H."/>
            <person name="Ser H.-L."/>
            <person name="Law J.W.-F."/>
        </authorList>
    </citation>
    <scope>NUCLEOTIDE SEQUENCE [LARGE SCALE GENOMIC DNA]</scope>
    <source>
        <strain evidence="2 3">MUSC 1</strain>
    </source>
</reference>
<feature type="region of interest" description="Disordered" evidence="1">
    <location>
        <begin position="1"/>
        <end position="46"/>
    </location>
</feature>
<protein>
    <submittedName>
        <fullName evidence="2">Uncharacterized protein</fullName>
    </submittedName>
</protein>
<proteinExistence type="predicted"/>
<dbReference type="Proteomes" id="UP000179642">
    <property type="component" value="Unassembled WGS sequence"/>
</dbReference>
<comment type="caution">
    <text evidence="2">The sequence shown here is derived from an EMBL/GenBank/DDBJ whole genome shotgun (WGS) entry which is preliminary data.</text>
</comment>
<feature type="compositionally biased region" description="Basic and acidic residues" evidence="1">
    <location>
        <begin position="10"/>
        <end position="33"/>
    </location>
</feature>
<organism evidence="2 3">
    <name type="scientific">Streptomyces monashensis</name>
    <dbReference type="NCBI Taxonomy" id="1678012"/>
    <lineage>
        <taxon>Bacteria</taxon>
        <taxon>Bacillati</taxon>
        <taxon>Actinomycetota</taxon>
        <taxon>Actinomycetes</taxon>
        <taxon>Kitasatosporales</taxon>
        <taxon>Streptomycetaceae</taxon>
        <taxon>Streptomyces</taxon>
    </lineage>
</organism>
<name>A0A1S2PP30_9ACTN</name>
<evidence type="ECO:0000256" key="1">
    <source>
        <dbReference type="SAM" id="MobiDB-lite"/>
    </source>
</evidence>
<accession>A0A1S2PP30</accession>
<evidence type="ECO:0000313" key="3">
    <source>
        <dbReference type="Proteomes" id="UP000179642"/>
    </source>
</evidence>
<dbReference type="EMBL" id="MLYO01000065">
    <property type="protein sequence ID" value="OIJ95286.1"/>
    <property type="molecule type" value="Genomic_DNA"/>
</dbReference>
<feature type="region of interest" description="Disordered" evidence="1">
    <location>
        <begin position="93"/>
        <end position="119"/>
    </location>
</feature>
<feature type="compositionally biased region" description="Basic and acidic residues" evidence="1">
    <location>
        <begin position="100"/>
        <end position="119"/>
    </location>
</feature>
<evidence type="ECO:0000313" key="2">
    <source>
        <dbReference type="EMBL" id="OIJ95286.1"/>
    </source>
</evidence>
<dbReference type="AlphaFoldDB" id="A0A1S2PP30"/>
<gene>
    <name evidence="2" type="ORF">BIV23_34500</name>
</gene>